<proteinExistence type="inferred from homology"/>
<evidence type="ECO:0000256" key="1">
    <source>
        <dbReference type="ARBA" id="ARBA00022490"/>
    </source>
</evidence>
<gene>
    <name evidence="10 13" type="primary">rsgA</name>
    <name evidence="13" type="ORF">ABDJ85_12045</name>
</gene>
<dbReference type="Gene3D" id="1.10.40.50">
    <property type="entry name" value="Probable gtpase engc, domain 3"/>
    <property type="match status" value="1"/>
</dbReference>
<dbReference type="PANTHER" id="PTHR32120:SF11">
    <property type="entry name" value="SMALL RIBOSOMAL SUBUNIT BIOGENESIS GTPASE RSGA 1, MITOCHONDRIAL-RELATED"/>
    <property type="match status" value="1"/>
</dbReference>
<evidence type="ECO:0000256" key="4">
    <source>
        <dbReference type="ARBA" id="ARBA00022730"/>
    </source>
</evidence>
<evidence type="ECO:0000256" key="5">
    <source>
        <dbReference type="ARBA" id="ARBA00022741"/>
    </source>
</evidence>
<sequence>MSQTGSRSGLVVRGHGRHYLVEADDGTRLLCHPRGKKSALVVGDQVRFAVSGDEGVIEAVEPRRNLLYRQDVWKTKSFAANLDQMLVLVAVEPVFSESQLARALIAAESAGIRTAIALNKTDLPGTAAARERLAPYRAMGLTVFDVALKADPAGSRATLLPWLNGQRSFVLGPSGTGKSTLINLLVPDAQAQVGEISEALNSGRHTTTHTQWYWLDSERQTGLIDSPGFQEFGLQQIAPPDLARWMPDLREHMGHCKFHNCSHQHEPGCGVIAAVEAGQIAPSRYRLYGEILAELGAKRW</sequence>
<dbReference type="EC" id="3.6.1.-" evidence="10"/>
<name>A0ABV0G3D3_9BURK</name>
<dbReference type="Gene3D" id="2.40.50.140">
    <property type="entry name" value="Nucleic acid-binding proteins"/>
    <property type="match status" value="1"/>
</dbReference>
<dbReference type="InterPro" id="IPR012340">
    <property type="entry name" value="NA-bd_OB-fold"/>
</dbReference>
<dbReference type="Pfam" id="PF03193">
    <property type="entry name" value="RsgA_GTPase"/>
    <property type="match status" value="1"/>
</dbReference>
<keyword evidence="6 10" id="KW-0378">Hydrolase</keyword>
<evidence type="ECO:0000259" key="11">
    <source>
        <dbReference type="PROSITE" id="PS50936"/>
    </source>
</evidence>
<dbReference type="InterPro" id="IPR010914">
    <property type="entry name" value="RsgA_GTPase_dom"/>
</dbReference>
<dbReference type="SUPFAM" id="SSF50249">
    <property type="entry name" value="Nucleic acid-binding proteins"/>
    <property type="match status" value="1"/>
</dbReference>
<dbReference type="EMBL" id="JBDPZD010000003">
    <property type="protein sequence ID" value="MEO3692205.1"/>
    <property type="molecule type" value="Genomic_DNA"/>
</dbReference>
<evidence type="ECO:0000256" key="2">
    <source>
        <dbReference type="ARBA" id="ARBA00022517"/>
    </source>
</evidence>
<dbReference type="InterPro" id="IPR004881">
    <property type="entry name" value="Ribosome_biogen_GTPase_RsgA"/>
</dbReference>
<evidence type="ECO:0000256" key="8">
    <source>
        <dbReference type="ARBA" id="ARBA00022884"/>
    </source>
</evidence>
<dbReference type="InterPro" id="IPR030378">
    <property type="entry name" value="G_CP_dom"/>
</dbReference>
<dbReference type="Gene3D" id="3.40.50.300">
    <property type="entry name" value="P-loop containing nucleotide triphosphate hydrolases"/>
    <property type="match status" value="1"/>
</dbReference>
<feature type="binding site" evidence="10">
    <location>
        <begin position="172"/>
        <end position="180"/>
    </location>
    <ligand>
        <name>GTP</name>
        <dbReference type="ChEBI" id="CHEBI:37565"/>
    </ligand>
</feature>
<keyword evidence="1 10" id="KW-0963">Cytoplasm</keyword>
<comment type="subunit">
    <text evidence="10">Monomer. Associates with 30S ribosomal subunit, binds 16S rRNA.</text>
</comment>
<feature type="binding site" evidence="10">
    <location>
        <begin position="119"/>
        <end position="122"/>
    </location>
    <ligand>
        <name>GTP</name>
        <dbReference type="ChEBI" id="CHEBI:37565"/>
    </ligand>
</feature>
<comment type="cofactor">
    <cofactor evidence="10">
        <name>Zn(2+)</name>
        <dbReference type="ChEBI" id="CHEBI:29105"/>
    </cofactor>
    <text evidence="10">Binds 1 zinc ion per subunit.</text>
</comment>
<dbReference type="HAMAP" id="MF_01820">
    <property type="entry name" value="GTPase_RsgA"/>
    <property type="match status" value="1"/>
</dbReference>
<evidence type="ECO:0000256" key="7">
    <source>
        <dbReference type="ARBA" id="ARBA00022833"/>
    </source>
</evidence>
<dbReference type="Proteomes" id="UP001495147">
    <property type="component" value="Unassembled WGS sequence"/>
</dbReference>
<dbReference type="PROSITE" id="PS50936">
    <property type="entry name" value="ENGC_GTPASE"/>
    <property type="match status" value="1"/>
</dbReference>
<comment type="subcellular location">
    <subcellularLocation>
        <location evidence="10">Cytoplasm</location>
    </subcellularLocation>
</comment>
<keyword evidence="8 10" id="KW-0694">RNA-binding</keyword>
<feature type="binding site" evidence="10">
    <location>
        <position position="269"/>
    </location>
    <ligand>
        <name>Zn(2+)</name>
        <dbReference type="ChEBI" id="CHEBI:29105"/>
    </ligand>
</feature>
<dbReference type="CDD" id="cd04466">
    <property type="entry name" value="S1_YloQ_GTPase"/>
    <property type="match status" value="1"/>
</dbReference>
<keyword evidence="3 10" id="KW-0479">Metal-binding</keyword>
<keyword evidence="5 10" id="KW-0547">Nucleotide-binding</keyword>
<feature type="binding site" evidence="10">
    <location>
        <position position="263"/>
    </location>
    <ligand>
        <name>Zn(2+)</name>
        <dbReference type="ChEBI" id="CHEBI:29105"/>
    </ligand>
</feature>
<dbReference type="PROSITE" id="PS51721">
    <property type="entry name" value="G_CP"/>
    <property type="match status" value="1"/>
</dbReference>
<keyword evidence="14" id="KW-1185">Reference proteome</keyword>
<reference evidence="13 14" key="1">
    <citation type="submission" date="2024-05" db="EMBL/GenBank/DDBJ databases">
        <title>Roseateles sp. DJS-2-20 16S ribosomal RNA gene Genome sequencing and assembly.</title>
        <authorList>
            <person name="Woo H."/>
        </authorList>
    </citation>
    <scope>NUCLEOTIDE SEQUENCE [LARGE SCALE GENOMIC DNA]</scope>
    <source>
        <strain evidence="13 14">DJS-2-20</strain>
    </source>
</reference>
<feature type="domain" description="EngC GTPase" evidence="11">
    <location>
        <begin position="80"/>
        <end position="230"/>
    </location>
</feature>
<keyword evidence="2 10" id="KW-0690">Ribosome biogenesis</keyword>
<evidence type="ECO:0000313" key="14">
    <source>
        <dbReference type="Proteomes" id="UP001495147"/>
    </source>
</evidence>
<dbReference type="NCBIfam" id="TIGR00157">
    <property type="entry name" value="ribosome small subunit-dependent GTPase A"/>
    <property type="match status" value="1"/>
</dbReference>
<dbReference type="SUPFAM" id="SSF52540">
    <property type="entry name" value="P-loop containing nucleoside triphosphate hydrolases"/>
    <property type="match status" value="1"/>
</dbReference>
<comment type="caution">
    <text evidence="13">The sequence shown here is derived from an EMBL/GenBank/DDBJ whole genome shotgun (WGS) entry which is preliminary data.</text>
</comment>
<comment type="function">
    <text evidence="10">One of several proteins that assist in the late maturation steps of the functional core of the 30S ribosomal subunit. Helps release RbfA from mature subunits. May play a role in the assembly of ribosomal proteins into the subunit. Circularly permuted GTPase that catalyzes slow GTP hydrolysis, GTPase activity is stimulated by the 30S ribosomal subunit.</text>
</comment>
<dbReference type="CDD" id="cd01854">
    <property type="entry name" value="YjeQ_EngC"/>
    <property type="match status" value="1"/>
</dbReference>
<organism evidence="13 14">
    <name type="scientific">Roseateles paludis</name>
    <dbReference type="NCBI Taxonomy" id="3145238"/>
    <lineage>
        <taxon>Bacteria</taxon>
        <taxon>Pseudomonadati</taxon>
        <taxon>Pseudomonadota</taxon>
        <taxon>Betaproteobacteria</taxon>
        <taxon>Burkholderiales</taxon>
        <taxon>Sphaerotilaceae</taxon>
        <taxon>Roseateles</taxon>
    </lineage>
</organism>
<feature type="domain" description="CP-type G" evidence="12">
    <location>
        <begin position="69"/>
        <end position="232"/>
    </location>
</feature>
<dbReference type="PANTHER" id="PTHR32120">
    <property type="entry name" value="SMALL RIBOSOMAL SUBUNIT BIOGENESIS GTPASE RSGA"/>
    <property type="match status" value="1"/>
</dbReference>
<comment type="similarity">
    <text evidence="10">Belongs to the TRAFAC class YlqF/YawG GTPase family. RsgA subfamily.</text>
</comment>
<protein>
    <recommendedName>
        <fullName evidence="10">Small ribosomal subunit biogenesis GTPase RsgA</fullName>
        <ecNumber evidence="10">3.6.1.-</ecNumber>
    </recommendedName>
</protein>
<dbReference type="InterPro" id="IPR027417">
    <property type="entry name" value="P-loop_NTPase"/>
</dbReference>
<evidence type="ECO:0000256" key="9">
    <source>
        <dbReference type="ARBA" id="ARBA00023134"/>
    </source>
</evidence>
<evidence type="ECO:0000256" key="6">
    <source>
        <dbReference type="ARBA" id="ARBA00022801"/>
    </source>
</evidence>
<feature type="binding site" evidence="10">
    <location>
        <position position="261"/>
    </location>
    <ligand>
        <name>Zn(2+)</name>
        <dbReference type="ChEBI" id="CHEBI:29105"/>
    </ligand>
</feature>
<accession>A0ABV0G3D3</accession>
<evidence type="ECO:0000313" key="13">
    <source>
        <dbReference type="EMBL" id="MEO3692205.1"/>
    </source>
</evidence>
<dbReference type="RefSeq" id="WP_347705029.1">
    <property type="nucleotide sequence ID" value="NZ_JBDPZD010000003.1"/>
</dbReference>
<keyword evidence="4 10" id="KW-0699">rRNA-binding</keyword>
<evidence type="ECO:0000256" key="10">
    <source>
        <dbReference type="HAMAP-Rule" id="MF_01820"/>
    </source>
</evidence>
<evidence type="ECO:0000256" key="3">
    <source>
        <dbReference type="ARBA" id="ARBA00022723"/>
    </source>
</evidence>
<keyword evidence="7 10" id="KW-0862">Zinc</keyword>
<dbReference type="InterPro" id="IPR031944">
    <property type="entry name" value="RsgA_N"/>
</dbReference>
<evidence type="ECO:0000259" key="12">
    <source>
        <dbReference type="PROSITE" id="PS51721"/>
    </source>
</evidence>
<feature type="binding site" evidence="10">
    <location>
        <position position="256"/>
    </location>
    <ligand>
        <name>Zn(2+)</name>
        <dbReference type="ChEBI" id="CHEBI:29105"/>
    </ligand>
</feature>
<keyword evidence="9 10" id="KW-0342">GTP-binding</keyword>